<name>A0A0A1W3X9_9SPHN</name>
<dbReference type="GO" id="GO:0016791">
    <property type="term" value="F:phosphatase activity"/>
    <property type="evidence" value="ECO:0007669"/>
    <property type="project" value="TreeGrafter"/>
</dbReference>
<dbReference type="InterPro" id="IPR013078">
    <property type="entry name" value="His_Pase_superF_clade-1"/>
</dbReference>
<protein>
    <submittedName>
        <fullName evidence="1">Putative phosphoglycerate mutase family protein</fullName>
    </submittedName>
</protein>
<dbReference type="AlphaFoldDB" id="A0A0A1W3X9"/>
<evidence type="ECO:0000313" key="1">
    <source>
        <dbReference type="EMBL" id="GAM00140.1"/>
    </source>
</evidence>
<dbReference type="RefSeq" id="WP_042484524.1">
    <property type="nucleotide sequence ID" value="NZ_BBPI01000022.1"/>
</dbReference>
<dbReference type="SUPFAM" id="SSF53254">
    <property type="entry name" value="Phosphoglycerate mutase-like"/>
    <property type="match status" value="1"/>
</dbReference>
<accession>A0A0A1W3X9</accession>
<dbReference type="GO" id="GO:0005737">
    <property type="term" value="C:cytoplasm"/>
    <property type="evidence" value="ECO:0007669"/>
    <property type="project" value="TreeGrafter"/>
</dbReference>
<dbReference type="SMART" id="SM00855">
    <property type="entry name" value="PGAM"/>
    <property type="match status" value="1"/>
</dbReference>
<proteinExistence type="predicted"/>
<evidence type="ECO:0000313" key="2">
    <source>
        <dbReference type="Proteomes" id="UP000032305"/>
    </source>
</evidence>
<dbReference type="EMBL" id="BBPI01000022">
    <property type="protein sequence ID" value="GAM00140.1"/>
    <property type="molecule type" value="Genomic_DNA"/>
</dbReference>
<reference evidence="1 2" key="1">
    <citation type="submission" date="2014-11" db="EMBL/GenBank/DDBJ databases">
        <title>Whole genome shotgun sequence of Sphingomonas parapaucimobilis NBRC 15100.</title>
        <authorList>
            <person name="Katano-Makiyama Y."/>
            <person name="Hosoyama A."/>
            <person name="Hashimoto M."/>
            <person name="Hosoyama Y."/>
            <person name="Noguchi M."/>
            <person name="Numata M."/>
            <person name="Tsuchikane K."/>
            <person name="Hirakata S."/>
            <person name="Uohara A."/>
            <person name="Shimodaira J."/>
            <person name="Ohji S."/>
            <person name="Ichikawa N."/>
            <person name="Kimura A."/>
            <person name="Yamazoe A."/>
            <person name="Fujita N."/>
        </authorList>
    </citation>
    <scope>NUCLEOTIDE SEQUENCE [LARGE SCALE GENOMIC DNA]</scope>
    <source>
        <strain evidence="1 2">NBRC 15100</strain>
    </source>
</reference>
<dbReference type="PANTHER" id="PTHR48100:SF1">
    <property type="entry name" value="HISTIDINE PHOSPHATASE FAMILY PROTEIN-RELATED"/>
    <property type="match status" value="1"/>
</dbReference>
<dbReference type="InterPro" id="IPR029033">
    <property type="entry name" value="His_PPase_superfam"/>
</dbReference>
<keyword evidence="2" id="KW-1185">Reference proteome</keyword>
<organism evidence="1 2">
    <name type="scientific">Sphingomonas parapaucimobilis NBRC 15100</name>
    <dbReference type="NCBI Taxonomy" id="1219049"/>
    <lineage>
        <taxon>Bacteria</taxon>
        <taxon>Pseudomonadati</taxon>
        <taxon>Pseudomonadota</taxon>
        <taxon>Alphaproteobacteria</taxon>
        <taxon>Sphingomonadales</taxon>
        <taxon>Sphingomonadaceae</taxon>
        <taxon>Sphingomonas</taxon>
    </lineage>
</organism>
<dbReference type="PANTHER" id="PTHR48100">
    <property type="entry name" value="BROAD-SPECIFICITY PHOSPHATASE YOR283W-RELATED"/>
    <property type="match status" value="1"/>
</dbReference>
<dbReference type="OrthoDB" id="5449373at2"/>
<sequence>MTGFRLHLLRHGEPELTGRMLGRTDSPATAGGIAACVARAGGLDVTRRVASDLSRARTCAEAIGPVEVDPRWRELDFGAWDGLAASDIAPETLRRFWGDPDAAPPPGGERWSDLVERVRAAIADLPPEPTLIVTHGGAMRAALHVLCGFDLRATWSFALPYAALVTLEVWDGAPRSAQVTGLVTA</sequence>
<dbReference type="CDD" id="cd07067">
    <property type="entry name" value="HP_PGM_like"/>
    <property type="match status" value="1"/>
</dbReference>
<dbReference type="InterPro" id="IPR050275">
    <property type="entry name" value="PGM_Phosphatase"/>
</dbReference>
<gene>
    <name evidence="1" type="ORF">SP5_022_00070</name>
</gene>
<dbReference type="Proteomes" id="UP000032305">
    <property type="component" value="Unassembled WGS sequence"/>
</dbReference>
<dbReference type="Pfam" id="PF00300">
    <property type="entry name" value="His_Phos_1"/>
    <property type="match status" value="1"/>
</dbReference>
<comment type="caution">
    <text evidence="1">The sequence shown here is derived from an EMBL/GenBank/DDBJ whole genome shotgun (WGS) entry which is preliminary data.</text>
</comment>
<dbReference type="eggNOG" id="COG0406">
    <property type="taxonomic scope" value="Bacteria"/>
</dbReference>
<dbReference type="Gene3D" id="3.40.50.1240">
    <property type="entry name" value="Phosphoglycerate mutase-like"/>
    <property type="match status" value="1"/>
</dbReference>